<accession>A0ABQ4KK87</accession>
<keyword evidence="3" id="KW-1185">Reference proteome</keyword>
<dbReference type="PANTHER" id="PTHR43649">
    <property type="entry name" value="ARABINOSE-BINDING PROTEIN-RELATED"/>
    <property type="match status" value="1"/>
</dbReference>
<evidence type="ECO:0000256" key="1">
    <source>
        <dbReference type="SAM" id="SignalP"/>
    </source>
</evidence>
<dbReference type="InterPro" id="IPR006059">
    <property type="entry name" value="SBP"/>
</dbReference>
<protein>
    <submittedName>
        <fullName evidence="2">ABC transporter substrate-binding protein</fullName>
    </submittedName>
</protein>
<proteinExistence type="predicted"/>
<evidence type="ECO:0000313" key="2">
    <source>
        <dbReference type="EMBL" id="GIN58369.1"/>
    </source>
</evidence>
<feature type="chain" id="PRO_5047244878" evidence="1">
    <location>
        <begin position="24"/>
        <end position="542"/>
    </location>
</feature>
<evidence type="ECO:0000313" key="3">
    <source>
        <dbReference type="Proteomes" id="UP000679950"/>
    </source>
</evidence>
<keyword evidence="1" id="KW-0732">Signal</keyword>
<feature type="signal peptide" evidence="1">
    <location>
        <begin position="1"/>
        <end position="23"/>
    </location>
</feature>
<dbReference type="Gene3D" id="3.40.190.10">
    <property type="entry name" value="Periplasmic binding protein-like II"/>
    <property type="match status" value="2"/>
</dbReference>
<dbReference type="Pfam" id="PF01547">
    <property type="entry name" value="SBP_bac_1"/>
    <property type="match status" value="1"/>
</dbReference>
<dbReference type="SUPFAM" id="SSF53850">
    <property type="entry name" value="Periplasmic binding protein-like II"/>
    <property type="match status" value="1"/>
</dbReference>
<gene>
    <name evidence="2" type="ORF">J8TS2_26880</name>
</gene>
<dbReference type="RefSeq" id="WP_212966594.1">
    <property type="nucleotide sequence ID" value="NZ_BORB01000022.1"/>
</dbReference>
<comment type="caution">
    <text evidence="2">The sequence shown here is derived from an EMBL/GenBank/DDBJ whole genome shotgun (WGS) entry which is preliminary data.</text>
</comment>
<reference evidence="2 3" key="1">
    <citation type="submission" date="2021-03" db="EMBL/GenBank/DDBJ databases">
        <title>Antimicrobial resistance genes in bacteria isolated from Japanese honey, and their potential for conferring macrolide and lincosamide resistance in the American foulbrood pathogen Paenibacillus larvae.</title>
        <authorList>
            <person name="Okamoto M."/>
            <person name="Kumagai M."/>
            <person name="Kanamori H."/>
            <person name="Takamatsu D."/>
        </authorList>
    </citation>
    <scope>NUCLEOTIDE SEQUENCE [LARGE SCALE GENOMIC DNA]</scope>
    <source>
        <strain evidence="2 3">J8TS2</strain>
    </source>
</reference>
<sequence>MGLKRIQMIAVLLSFLLFLSACTKQKTEVAGNEIEDQSLDILTESGLPIVKEPITLNMFVKRRPAAAEDWNDVLVFNKYEELSNIEVKWEMTPQDGLEEKRNLLLSSGGKLPDALHSAEIPNIDILKYGEQGTFIRLNDLIEEHAPNLTKLFAENPEIKKGLTFPDGNIYSFPLIASEDFTSYRMGARPWFKRDWLDALDMDVPETLDEFYQYLKAVKETDLLGDGSNREVPFGANSMDHLVNWLKGSFGLGNRGTAHPYIDMDPKEEKLRFIPTSPEYKEMLEYINKLYSEKLIEENIFTIEHNNYLANGSEGLYGSTIYWSTESAFGVGEDDYDSGIALKGPDGDQLYSNFYPTLSGIQGFVITKDNQYPAATVRWVDHFFSDEGAKLYYLGVEGETYEETPDGGYKFLDEITNNPDGLTLSQAISKYLTYPNGGAPGIIKKEFFQGTENLPALIEAAEKNEPFFIQETWPAFTFTSEESKKMASLSADIEKYVEEMRDKFISGNVSFSEWDKYVKTIEDMRLSEYMNIQEEAYKRYKNN</sequence>
<dbReference type="PROSITE" id="PS51257">
    <property type="entry name" value="PROKAR_LIPOPROTEIN"/>
    <property type="match status" value="1"/>
</dbReference>
<dbReference type="Proteomes" id="UP000679950">
    <property type="component" value="Unassembled WGS sequence"/>
</dbReference>
<dbReference type="EMBL" id="BORB01000022">
    <property type="protein sequence ID" value="GIN58369.1"/>
    <property type="molecule type" value="Genomic_DNA"/>
</dbReference>
<name>A0ABQ4KK87_9BACI</name>
<dbReference type="InterPro" id="IPR050490">
    <property type="entry name" value="Bact_solute-bd_prot1"/>
</dbReference>
<organism evidence="2 3">
    <name type="scientific">Lederbergia ruris</name>
    <dbReference type="NCBI Taxonomy" id="217495"/>
    <lineage>
        <taxon>Bacteria</taxon>
        <taxon>Bacillati</taxon>
        <taxon>Bacillota</taxon>
        <taxon>Bacilli</taxon>
        <taxon>Bacillales</taxon>
        <taxon>Bacillaceae</taxon>
        <taxon>Lederbergia</taxon>
    </lineage>
</organism>
<dbReference type="PANTHER" id="PTHR43649:SF12">
    <property type="entry name" value="DIACETYLCHITOBIOSE BINDING PROTEIN DASA"/>
    <property type="match status" value="1"/>
</dbReference>